<gene>
    <name evidence="2" type="primary">LOC104210892</name>
</gene>
<reference evidence="1" key="1">
    <citation type="journal article" date="2013" name="Genome Biol.">
        <title>Reference genomes and transcriptomes of Nicotiana sylvestris and Nicotiana tomentosiformis.</title>
        <authorList>
            <person name="Sierro N."/>
            <person name="Battey J.N."/>
            <person name="Ouadi S."/>
            <person name="Bovet L."/>
            <person name="Goepfert S."/>
            <person name="Bakaher N."/>
            <person name="Peitsch M.C."/>
            <person name="Ivanov N.V."/>
        </authorList>
    </citation>
    <scope>NUCLEOTIDE SEQUENCE [LARGE SCALE GENOMIC DNA]</scope>
</reference>
<dbReference type="OrthoDB" id="1166097at2759"/>
<evidence type="ECO:0000313" key="2">
    <source>
        <dbReference type="RefSeq" id="XP_009758158.1"/>
    </source>
</evidence>
<dbReference type="CDD" id="cd00303">
    <property type="entry name" value="retropepsin_like"/>
    <property type="match status" value="1"/>
</dbReference>
<dbReference type="PANTHER" id="PTHR33240:SF8">
    <property type="entry name" value="OS03G0439900 PROTEIN"/>
    <property type="match status" value="1"/>
</dbReference>
<dbReference type="eggNOG" id="KOG0017">
    <property type="taxonomic scope" value="Eukaryota"/>
</dbReference>
<accession>A0A1U7UVD1</accession>
<dbReference type="RefSeq" id="XP_009758158.1">
    <property type="nucleotide sequence ID" value="XM_009759856.1"/>
</dbReference>
<dbReference type="SUPFAM" id="SSF50630">
    <property type="entry name" value="Acid proteases"/>
    <property type="match status" value="1"/>
</dbReference>
<proteinExistence type="predicted"/>
<dbReference type="KEGG" id="nsy:104210892"/>
<keyword evidence="1" id="KW-1185">Reference proteome</keyword>
<dbReference type="Gene3D" id="2.40.70.10">
    <property type="entry name" value="Acid Proteases"/>
    <property type="match status" value="1"/>
</dbReference>
<sequence length="195" mass="21885">MIFGGNAINRVIFSAAKRTKGSITHSKMLREDDITFMEEDADGLLLSHNDELVISLNVLHFKIKRVLVDPGSSANIIQWRVLEQAKLTKIIIPAIKLLAGFNLTSVMTWGEILLLTNAEGVIKTTLFKVVDDDMRYNIIMGRPWLHEMKVVPSTYHHFLKFPTPKGIKQIRGDQPTTMGINEISVSNSKGKEQTA</sequence>
<name>A0A1U7UVD1_NICSY</name>
<protein>
    <submittedName>
        <fullName evidence="2">Uncharacterized protein LOC104210892</fullName>
    </submittedName>
</protein>
<dbReference type="Proteomes" id="UP000189701">
    <property type="component" value="Unplaced"/>
</dbReference>
<evidence type="ECO:0000313" key="1">
    <source>
        <dbReference type="Proteomes" id="UP000189701"/>
    </source>
</evidence>
<organism evidence="1 2">
    <name type="scientific">Nicotiana sylvestris</name>
    <name type="common">Wood tobacco</name>
    <name type="synonym">South American tobacco</name>
    <dbReference type="NCBI Taxonomy" id="4096"/>
    <lineage>
        <taxon>Eukaryota</taxon>
        <taxon>Viridiplantae</taxon>
        <taxon>Streptophyta</taxon>
        <taxon>Embryophyta</taxon>
        <taxon>Tracheophyta</taxon>
        <taxon>Spermatophyta</taxon>
        <taxon>Magnoliopsida</taxon>
        <taxon>eudicotyledons</taxon>
        <taxon>Gunneridae</taxon>
        <taxon>Pentapetalae</taxon>
        <taxon>asterids</taxon>
        <taxon>lamiids</taxon>
        <taxon>Solanales</taxon>
        <taxon>Solanaceae</taxon>
        <taxon>Nicotianoideae</taxon>
        <taxon>Nicotianeae</taxon>
        <taxon>Nicotiana</taxon>
    </lineage>
</organism>
<dbReference type="GeneID" id="104210892"/>
<dbReference type="InterPro" id="IPR021109">
    <property type="entry name" value="Peptidase_aspartic_dom_sf"/>
</dbReference>
<dbReference type="PANTHER" id="PTHR33240">
    <property type="entry name" value="OS08G0508500 PROTEIN"/>
    <property type="match status" value="1"/>
</dbReference>
<reference evidence="2" key="2">
    <citation type="submission" date="2025-08" db="UniProtKB">
        <authorList>
            <consortium name="RefSeq"/>
        </authorList>
    </citation>
    <scope>IDENTIFICATION</scope>
    <source>
        <tissue evidence="2">Leaf</tissue>
    </source>
</reference>
<dbReference type="AlphaFoldDB" id="A0A1U7UVD1"/>